<dbReference type="InterPro" id="IPR027417">
    <property type="entry name" value="P-loop_NTPase"/>
</dbReference>
<comment type="caution">
    <text evidence="6">The sequence shown here is derived from an EMBL/GenBank/DDBJ whole genome shotgun (WGS) entry which is preliminary data.</text>
</comment>
<dbReference type="PANTHER" id="PTHR45772">
    <property type="entry name" value="CONSERVED COMPONENT OF ABC TRANSPORTER FOR NATURAL AMINO ACIDS-RELATED"/>
    <property type="match status" value="1"/>
</dbReference>
<accession>A0A3S3PI78</accession>
<dbReference type="Pfam" id="PF00005">
    <property type="entry name" value="ABC_tran"/>
    <property type="match status" value="1"/>
</dbReference>
<dbReference type="GO" id="GO:0005524">
    <property type="term" value="F:ATP binding"/>
    <property type="evidence" value="ECO:0007669"/>
    <property type="project" value="UniProtKB-KW"/>
</dbReference>
<keyword evidence="3 6" id="KW-0067">ATP-binding</keyword>
<evidence type="ECO:0000313" key="6">
    <source>
        <dbReference type="EMBL" id="RWR54634.1"/>
    </source>
</evidence>
<reference evidence="6 7" key="2">
    <citation type="submission" date="2019-01" db="EMBL/GenBank/DDBJ databases">
        <title>Sinorhodobacter populi sp. nov. isolated from the symptomatic bark tissue of Populus euramericana canker.</title>
        <authorList>
            <person name="Xu G."/>
        </authorList>
    </citation>
    <scope>NUCLEOTIDE SEQUENCE [LARGE SCALE GENOMIC DNA]</scope>
    <source>
        <strain evidence="6 7">CGMCC 1.12963</strain>
    </source>
</reference>
<dbReference type="CDD" id="cd03219">
    <property type="entry name" value="ABC_Mj1267_LivG_branched"/>
    <property type="match status" value="1"/>
</dbReference>
<gene>
    <name evidence="6" type="ORF">EOW66_00765</name>
</gene>
<dbReference type="Pfam" id="PF12399">
    <property type="entry name" value="BCA_ABC_TP_C"/>
    <property type="match status" value="1"/>
</dbReference>
<sequence length="260" mass="27994">MSAQAKPAETAPETPPPFKSWGLSVRGLTKHFGGVYAINGVNLDCKEGEIVGLIGPNGAGKTTLMNIVSGTMAPTSGAVYLDGTPFAPSSAVDCAERGIARTFQNIRLFKRLSVRDNIRVAAVTRARVKRAPIDEAFIDELIGFIDLGALAGSPAGALPYGHQRRVEIARALALRPRVLLLDEPAAGMNEQETEALTGTVRAIRDRYGCGIVVIEHDLTFIMQVSQRLYVMHLGALLTEGAPQAVRHDPRVIEIYLGRKK</sequence>
<proteinExistence type="predicted"/>
<dbReference type="GO" id="GO:0005304">
    <property type="term" value="F:L-valine transmembrane transporter activity"/>
    <property type="evidence" value="ECO:0007669"/>
    <property type="project" value="TreeGrafter"/>
</dbReference>
<dbReference type="SUPFAM" id="SSF52540">
    <property type="entry name" value="P-loop containing nucleoside triphosphate hydrolases"/>
    <property type="match status" value="1"/>
</dbReference>
<dbReference type="EMBL" id="SAVA01000001">
    <property type="protein sequence ID" value="RWR54634.1"/>
    <property type="molecule type" value="Genomic_DNA"/>
</dbReference>
<protein>
    <submittedName>
        <fullName evidence="6">ABC transporter ATP-binding protein</fullName>
    </submittedName>
</protein>
<dbReference type="GO" id="GO:0015188">
    <property type="term" value="F:L-isoleucine transmembrane transporter activity"/>
    <property type="evidence" value="ECO:0007669"/>
    <property type="project" value="TreeGrafter"/>
</dbReference>
<dbReference type="InterPro" id="IPR051120">
    <property type="entry name" value="ABC_AA/LPS_Transport"/>
</dbReference>
<organism evidence="6 7">
    <name type="scientific">Paenirhodobacter huangdaonensis</name>
    <dbReference type="NCBI Taxonomy" id="2501515"/>
    <lineage>
        <taxon>Bacteria</taxon>
        <taxon>Pseudomonadati</taxon>
        <taxon>Pseudomonadota</taxon>
        <taxon>Alphaproteobacteria</taxon>
        <taxon>Rhodobacterales</taxon>
        <taxon>Rhodobacter group</taxon>
        <taxon>Paenirhodobacter</taxon>
    </lineage>
</organism>
<dbReference type="GO" id="GO:1903806">
    <property type="term" value="P:L-isoleucine import across plasma membrane"/>
    <property type="evidence" value="ECO:0007669"/>
    <property type="project" value="TreeGrafter"/>
</dbReference>
<dbReference type="RefSeq" id="WP_128154091.1">
    <property type="nucleotide sequence ID" value="NZ_JBHSOM010000007.1"/>
</dbReference>
<dbReference type="PANTHER" id="PTHR45772:SF7">
    <property type="entry name" value="AMINO ACID ABC TRANSPORTER ATP-BINDING PROTEIN"/>
    <property type="match status" value="1"/>
</dbReference>
<dbReference type="Proteomes" id="UP000288071">
    <property type="component" value="Unassembled WGS sequence"/>
</dbReference>
<dbReference type="InterPro" id="IPR003439">
    <property type="entry name" value="ABC_transporter-like_ATP-bd"/>
</dbReference>
<dbReference type="GO" id="GO:0015808">
    <property type="term" value="P:L-alanine transport"/>
    <property type="evidence" value="ECO:0007669"/>
    <property type="project" value="TreeGrafter"/>
</dbReference>
<evidence type="ECO:0000256" key="2">
    <source>
        <dbReference type="ARBA" id="ARBA00022741"/>
    </source>
</evidence>
<evidence type="ECO:0000313" key="7">
    <source>
        <dbReference type="Proteomes" id="UP000288071"/>
    </source>
</evidence>
<evidence type="ECO:0000256" key="3">
    <source>
        <dbReference type="ARBA" id="ARBA00022840"/>
    </source>
</evidence>
<keyword evidence="2" id="KW-0547">Nucleotide-binding</keyword>
<dbReference type="PROSITE" id="PS50893">
    <property type="entry name" value="ABC_TRANSPORTER_2"/>
    <property type="match status" value="1"/>
</dbReference>
<dbReference type="GO" id="GO:0015192">
    <property type="term" value="F:L-phenylalanine transmembrane transporter activity"/>
    <property type="evidence" value="ECO:0007669"/>
    <property type="project" value="TreeGrafter"/>
</dbReference>
<dbReference type="Gene3D" id="3.40.50.300">
    <property type="entry name" value="P-loop containing nucleotide triphosphate hydrolases"/>
    <property type="match status" value="1"/>
</dbReference>
<feature type="region of interest" description="Disordered" evidence="4">
    <location>
        <begin position="1"/>
        <end position="20"/>
    </location>
</feature>
<evidence type="ECO:0000259" key="5">
    <source>
        <dbReference type="PROSITE" id="PS50893"/>
    </source>
</evidence>
<dbReference type="GO" id="GO:1903805">
    <property type="term" value="P:L-valine import across plasma membrane"/>
    <property type="evidence" value="ECO:0007669"/>
    <property type="project" value="TreeGrafter"/>
</dbReference>
<feature type="domain" description="ABC transporter" evidence="5">
    <location>
        <begin position="23"/>
        <end position="258"/>
    </location>
</feature>
<evidence type="ECO:0000256" key="1">
    <source>
        <dbReference type="ARBA" id="ARBA00022448"/>
    </source>
</evidence>
<dbReference type="InterPro" id="IPR003593">
    <property type="entry name" value="AAA+_ATPase"/>
</dbReference>
<name>A0A3S3PI78_9RHOB</name>
<dbReference type="GO" id="GO:0016887">
    <property type="term" value="F:ATP hydrolysis activity"/>
    <property type="evidence" value="ECO:0007669"/>
    <property type="project" value="InterPro"/>
</dbReference>
<reference evidence="7" key="1">
    <citation type="submission" date="2019-01" db="EMBL/GenBank/DDBJ databases">
        <title>Sinorhodobacter populi sp. nov. isolated from the symptomatic bark tissue of Populus euramericana canker.</title>
        <authorList>
            <person name="Li Y."/>
        </authorList>
    </citation>
    <scope>NUCLEOTIDE SEQUENCE [LARGE SCALE GENOMIC DNA]</scope>
    <source>
        <strain evidence="7">CGMCC 1.12963</strain>
    </source>
</reference>
<dbReference type="FunFam" id="3.40.50.300:FF:000421">
    <property type="entry name" value="Branched-chain amino acid ABC transporter ATP-binding protein"/>
    <property type="match status" value="1"/>
</dbReference>
<dbReference type="SMART" id="SM00382">
    <property type="entry name" value="AAA"/>
    <property type="match status" value="1"/>
</dbReference>
<dbReference type="InterPro" id="IPR032823">
    <property type="entry name" value="BCA_ABC_TP_C"/>
</dbReference>
<evidence type="ECO:0000256" key="4">
    <source>
        <dbReference type="SAM" id="MobiDB-lite"/>
    </source>
</evidence>
<keyword evidence="1" id="KW-0813">Transport</keyword>
<keyword evidence="7" id="KW-1185">Reference proteome</keyword>
<dbReference type="GO" id="GO:0005886">
    <property type="term" value="C:plasma membrane"/>
    <property type="evidence" value="ECO:0007669"/>
    <property type="project" value="TreeGrafter"/>
</dbReference>
<dbReference type="AlphaFoldDB" id="A0A3S3PI78"/>
<dbReference type="GO" id="GO:0042941">
    <property type="term" value="P:D-alanine transmembrane transport"/>
    <property type="evidence" value="ECO:0007669"/>
    <property type="project" value="TreeGrafter"/>
</dbReference>